<keyword evidence="1" id="KW-0732">Signal</keyword>
<dbReference type="EMBL" id="QXGF01005723">
    <property type="protein sequence ID" value="KAE8918415.1"/>
    <property type="molecule type" value="Genomic_DNA"/>
</dbReference>
<organism evidence="2 4">
    <name type="scientific">Phytophthora fragariae</name>
    <dbReference type="NCBI Taxonomy" id="53985"/>
    <lineage>
        <taxon>Eukaryota</taxon>
        <taxon>Sar</taxon>
        <taxon>Stramenopiles</taxon>
        <taxon>Oomycota</taxon>
        <taxon>Peronosporomycetes</taxon>
        <taxon>Peronosporales</taxon>
        <taxon>Peronosporaceae</taxon>
        <taxon>Phytophthora</taxon>
    </lineage>
</organism>
<feature type="chain" id="PRO_5036163459" description="Secreted protein" evidence="1">
    <location>
        <begin position="22"/>
        <end position="73"/>
    </location>
</feature>
<dbReference type="Proteomes" id="UP000488956">
    <property type="component" value="Unassembled WGS sequence"/>
</dbReference>
<dbReference type="Proteomes" id="UP000429523">
    <property type="component" value="Unassembled WGS sequence"/>
</dbReference>
<reference evidence="2 4" key="1">
    <citation type="submission" date="2018-08" db="EMBL/GenBank/DDBJ databases">
        <title>Genomic investigation of the strawberry pathogen Phytophthora fragariae indicates pathogenicity is determined by transcriptional variation in three key races.</title>
        <authorList>
            <person name="Adams T.M."/>
            <person name="Armitage A.D."/>
            <person name="Sobczyk M.K."/>
            <person name="Bates H.J."/>
            <person name="Dunwell J.M."/>
            <person name="Nellist C.F."/>
            <person name="Harrison R.J."/>
        </authorList>
    </citation>
    <scope>NUCLEOTIDE SEQUENCE [LARGE SCALE GENOMIC DNA]</scope>
    <source>
        <strain evidence="2 4">NOV-9</strain>
        <strain evidence="3 5">ONT-3</strain>
    </source>
</reference>
<dbReference type="AlphaFoldDB" id="A0A6A3DBP7"/>
<evidence type="ECO:0000313" key="3">
    <source>
        <dbReference type="EMBL" id="KAE9055941.1"/>
    </source>
</evidence>
<evidence type="ECO:0008006" key="6">
    <source>
        <dbReference type="Google" id="ProtNLM"/>
    </source>
</evidence>
<dbReference type="EMBL" id="QXFX01008186">
    <property type="protein sequence ID" value="KAE9055941.1"/>
    <property type="molecule type" value="Genomic_DNA"/>
</dbReference>
<proteinExistence type="predicted"/>
<gene>
    <name evidence="2" type="ORF">PF009_g31270</name>
    <name evidence="3" type="ORF">PF010_g31953</name>
</gene>
<protein>
    <recommendedName>
        <fullName evidence="6">Secreted protein</fullName>
    </recommendedName>
</protein>
<comment type="caution">
    <text evidence="2">The sequence shown here is derived from an EMBL/GenBank/DDBJ whole genome shotgun (WGS) entry which is preliminary data.</text>
</comment>
<evidence type="ECO:0000313" key="5">
    <source>
        <dbReference type="Proteomes" id="UP000488956"/>
    </source>
</evidence>
<accession>A0A6A3DBP7</accession>
<evidence type="ECO:0000313" key="4">
    <source>
        <dbReference type="Proteomes" id="UP000429523"/>
    </source>
</evidence>
<sequence>MMHCLLWSSSMSFCCVRVVFLATQSSAGVSLRRRHSRSFSLRVTWDTCLFVEVDSVSTAIIRTSCSFSLQTRK</sequence>
<evidence type="ECO:0000256" key="1">
    <source>
        <dbReference type="SAM" id="SignalP"/>
    </source>
</evidence>
<name>A0A6A3DBP7_9STRA</name>
<feature type="signal peptide" evidence="1">
    <location>
        <begin position="1"/>
        <end position="21"/>
    </location>
</feature>
<evidence type="ECO:0000313" key="2">
    <source>
        <dbReference type="EMBL" id="KAE8918415.1"/>
    </source>
</evidence>